<organism evidence="1 2">
    <name type="scientific">Trifolium subterraneum</name>
    <name type="common">Subterranean clover</name>
    <dbReference type="NCBI Taxonomy" id="3900"/>
    <lineage>
        <taxon>Eukaryota</taxon>
        <taxon>Viridiplantae</taxon>
        <taxon>Streptophyta</taxon>
        <taxon>Embryophyta</taxon>
        <taxon>Tracheophyta</taxon>
        <taxon>Spermatophyta</taxon>
        <taxon>Magnoliopsida</taxon>
        <taxon>eudicotyledons</taxon>
        <taxon>Gunneridae</taxon>
        <taxon>Pentapetalae</taxon>
        <taxon>rosids</taxon>
        <taxon>fabids</taxon>
        <taxon>Fabales</taxon>
        <taxon>Fabaceae</taxon>
        <taxon>Papilionoideae</taxon>
        <taxon>50 kb inversion clade</taxon>
        <taxon>NPAAA clade</taxon>
        <taxon>Hologalegina</taxon>
        <taxon>IRL clade</taxon>
        <taxon>Trifolieae</taxon>
        <taxon>Trifolium</taxon>
    </lineage>
</organism>
<sequence length="394" mass="43653">MIVFPDKGDGLIFNSGILDFIGDHKISKIVDLCNVEEGGVAIFLACYYGVESGVYMWFVEDDDRVYPRKAAPETCALLVSMKDGSEAYPRELDQMFGDPVLFKVMKNYHCDACGAIVVEVLDLHFDPSLLELYLDPNNVAYNDNVLLHDESSTGGSSAQVVDVSDDSGGKVHLPRNKRVADVDHILNVGEKPPVKKSVSRLSPNNARVVNFVGEFEVKKLTDLCNSKHDGVFVVVGWLDYVIGGVCMWYPRDDTSLDSRFRLSIRVEDSSSNVIFVCVVDQGESCSVYPKEMDHMYGDGVIFKDSKKCGVEHGSSDSYRVIDILSAPALVDIFLNEYMPGIYCSLNCRRQCSIIDIPDAYSSTDNCSEADGSVKLCYWGEHVESMESIGDINIE</sequence>
<proteinExistence type="predicted"/>
<name>A0A2Z6N7J1_TRISU</name>
<accession>A0A2Z6N7J1</accession>
<reference evidence="2" key="1">
    <citation type="journal article" date="2017" name="Front. Plant Sci.">
        <title>Climate Clever Clovers: New Paradigm to Reduce the Environmental Footprint of Ruminants by Breeding Low Methanogenic Forages Utilizing Haplotype Variation.</title>
        <authorList>
            <person name="Kaur P."/>
            <person name="Appels R."/>
            <person name="Bayer P.E."/>
            <person name="Keeble-Gagnere G."/>
            <person name="Wang J."/>
            <person name="Hirakawa H."/>
            <person name="Shirasawa K."/>
            <person name="Vercoe P."/>
            <person name="Stefanova K."/>
            <person name="Durmic Z."/>
            <person name="Nichols P."/>
            <person name="Revell C."/>
            <person name="Isobe S.N."/>
            <person name="Edwards D."/>
            <person name="Erskine W."/>
        </authorList>
    </citation>
    <scope>NUCLEOTIDE SEQUENCE [LARGE SCALE GENOMIC DNA]</scope>
    <source>
        <strain evidence="2">cv. Daliak</strain>
    </source>
</reference>
<keyword evidence="2" id="KW-1185">Reference proteome</keyword>
<dbReference type="Proteomes" id="UP000242715">
    <property type="component" value="Unassembled WGS sequence"/>
</dbReference>
<evidence type="ECO:0000313" key="2">
    <source>
        <dbReference type="Proteomes" id="UP000242715"/>
    </source>
</evidence>
<gene>
    <name evidence="1" type="ORF">TSUD_220320</name>
</gene>
<dbReference type="EMBL" id="DF973777">
    <property type="protein sequence ID" value="GAU39786.1"/>
    <property type="molecule type" value="Genomic_DNA"/>
</dbReference>
<evidence type="ECO:0000313" key="1">
    <source>
        <dbReference type="EMBL" id="GAU39786.1"/>
    </source>
</evidence>
<dbReference type="AlphaFoldDB" id="A0A2Z6N7J1"/>
<protein>
    <submittedName>
        <fullName evidence="1">Uncharacterized protein</fullName>
    </submittedName>
</protein>